<dbReference type="InterPro" id="IPR002364">
    <property type="entry name" value="Quin_OxRdtase/zeta-crystal_CS"/>
</dbReference>
<dbReference type="GO" id="GO:0003960">
    <property type="term" value="F:quinone reductase (NADPH) activity"/>
    <property type="evidence" value="ECO:0007669"/>
    <property type="project" value="InterPro"/>
</dbReference>
<dbReference type="InterPro" id="IPR013154">
    <property type="entry name" value="ADH-like_N"/>
</dbReference>
<dbReference type="SMART" id="SM00829">
    <property type="entry name" value="PKS_ER"/>
    <property type="match status" value="1"/>
</dbReference>
<evidence type="ECO:0000259" key="3">
    <source>
        <dbReference type="SMART" id="SM00829"/>
    </source>
</evidence>
<dbReference type="RefSeq" id="XP_016636387.1">
    <property type="nucleotide sequence ID" value="XM_016772917.1"/>
</dbReference>
<dbReference type="CDD" id="cd05286">
    <property type="entry name" value="QOR2"/>
    <property type="match status" value="1"/>
</dbReference>
<dbReference type="PANTHER" id="PTHR48106">
    <property type="entry name" value="QUINONE OXIDOREDUCTASE PIG3-RELATED"/>
    <property type="match status" value="1"/>
</dbReference>
<dbReference type="InterPro" id="IPR013149">
    <property type="entry name" value="ADH-like_C"/>
</dbReference>
<dbReference type="GO" id="GO:0035925">
    <property type="term" value="F:mRNA 3'-UTR AU-rich region binding"/>
    <property type="evidence" value="ECO:0007669"/>
    <property type="project" value="TreeGrafter"/>
</dbReference>
<dbReference type="SUPFAM" id="SSF51735">
    <property type="entry name" value="NAD(P)-binding Rossmann-fold domains"/>
    <property type="match status" value="1"/>
</dbReference>
<dbReference type="Gene3D" id="3.40.50.720">
    <property type="entry name" value="NAD(P)-binding Rossmann-like Domain"/>
    <property type="match status" value="1"/>
</dbReference>
<dbReference type="EMBL" id="KN848064">
    <property type="protein sequence ID" value="KIY02265.1"/>
    <property type="molecule type" value="Genomic_DNA"/>
</dbReference>
<keyword evidence="2" id="KW-0560">Oxidoreductase</keyword>
<proteinExistence type="predicted"/>
<keyword evidence="1" id="KW-0521">NADP</keyword>
<evidence type="ECO:0000313" key="5">
    <source>
        <dbReference type="Proteomes" id="UP000053411"/>
    </source>
</evidence>
<dbReference type="PROSITE" id="PS01162">
    <property type="entry name" value="QOR_ZETA_CRYSTAL"/>
    <property type="match status" value="1"/>
</dbReference>
<dbReference type="GO" id="GO:0008270">
    <property type="term" value="F:zinc ion binding"/>
    <property type="evidence" value="ECO:0007669"/>
    <property type="project" value="InterPro"/>
</dbReference>
<name>A0A0D2KFK2_9EURO</name>
<dbReference type="Gene3D" id="3.90.180.10">
    <property type="entry name" value="Medium-chain alcohol dehydrogenases, catalytic domain"/>
    <property type="match status" value="1"/>
</dbReference>
<dbReference type="STRING" id="1442371.A0A0D2KFK2"/>
<dbReference type="AlphaFoldDB" id="A0A0D2KFK2"/>
<dbReference type="InterPro" id="IPR036291">
    <property type="entry name" value="NAD(P)-bd_dom_sf"/>
</dbReference>
<gene>
    <name evidence="4" type="ORF">Z520_02403</name>
</gene>
<dbReference type="Proteomes" id="UP000053411">
    <property type="component" value="Unassembled WGS sequence"/>
</dbReference>
<dbReference type="Pfam" id="PF08240">
    <property type="entry name" value="ADH_N"/>
    <property type="match status" value="1"/>
</dbReference>
<evidence type="ECO:0000256" key="2">
    <source>
        <dbReference type="ARBA" id="ARBA00023002"/>
    </source>
</evidence>
<evidence type="ECO:0000256" key="1">
    <source>
        <dbReference type="ARBA" id="ARBA00022857"/>
    </source>
</evidence>
<evidence type="ECO:0000313" key="4">
    <source>
        <dbReference type="EMBL" id="KIY02265.1"/>
    </source>
</evidence>
<keyword evidence="5" id="KW-1185">Reference proteome</keyword>
<dbReference type="VEuPathDB" id="FungiDB:Z520_02403"/>
<dbReference type="InterPro" id="IPR047618">
    <property type="entry name" value="QOR-like"/>
</dbReference>
<protein>
    <recommendedName>
        <fullName evidence="3">Enoyl reductase (ER) domain-containing protein</fullName>
    </recommendedName>
</protein>
<dbReference type="GO" id="GO:0070402">
    <property type="term" value="F:NADPH binding"/>
    <property type="evidence" value="ECO:0007669"/>
    <property type="project" value="TreeGrafter"/>
</dbReference>
<dbReference type="SUPFAM" id="SSF50129">
    <property type="entry name" value="GroES-like"/>
    <property type="match status" value="1"/>
</dbReference>
<dbReference type="GO" id="GO:0005829">
    <property type="term" value="C:cytosol"/>
    <property type="evidence" value="ECO:0007669"/>
    <property type="project" value="TreeGrafter"/>
</dbReference>
<organism evidence="4 5">
    <name type="scientific">Fonsecaea multimorphosa CBS 102226</name>
    <dbReference type="NCBI Taxonomy" id="1442371"/>
    <lineage>
        <taxon>Eukaryota</taxon>
        <taxon>Fungi</taxon>
        <taxon>Dikarya</taxon>
        <taxon>Ascomycota</taxon>
        <taxon>Pezizomycotina</taxon>
        <taxon>Eurotiomycetes</taxon>
        <taxon>Chaetothyriomycetidae</taxon>
        <taxon>Chaetothyriales</taxon>
        <taxon>Herpotrichiellaceae</taxon>
        <taxon>Fonsecaea</taxon>
    </lineage>
</organism>
<dbReference type="InterPro" id="IPR011032">
    <property type="entry name" value="GroES-like_sf"/>
</dbReference>
<reference evidence="4 5" key="1">
    <citation type="submission" date="2015-01" db="EMBL/GenBank/DDBJ databases">
        <title>The Genome Sequence of Fonsecaea multimorphosa CBS 102226.</title>
        <authorList>
            <consortium name="The Broad Institute Genomics Platform"/>
            <person name="Cuomo C."/>
            <person name="de Hoog S."/>
            <person name="Gorbushina A."/>
            <person name="Stielow B."/>
            <person name="Teixiera M."/>
            <person name="Abouelleil A."/>
            <person name="Chapman S.B."/>
            <person name="Priest M."/>
            <person name="Young S.K."/>
            <person name="Wortman J."/>
            <person name="Nusbaum C."/>
            <person name="Birren B."/>
        </authorList>
    </citation>
    <scope>NUCLEOTIDE SEQUENCE [LARGE SCALE GENOMIC DNA]</scope>
    <source>
        <strain evidence="4 5">CBS 102226</strain>
    </source>
</reference>
<sequence>MDSITEAIIPSVMKAIVLRETGGCDKLEYTESYPVPIPGPGEVLIKNDIAGINFADIYFRTGLYPSATGYPLVLGLEAIGTVVGIQHPNSFGFHTGDRVLYSNVPGAYAEYTAVPGAKVVKARSDIASDDAVGGYTIGLTALSLIEQGYSATQGDTVLVHAASGGVGLTLCQLLSDRGVTVLGTASDESKFAIATTNGTSHMLNYTSSAGPDWTEQVMQLTGGRGVDAVFDSVGKDTWEGSFAVTKLRGKVIFIGAASGKVPPIDLSSYSRPRNISVLYSALVNSISTREDLELYASRVQEMIVQGTMKVNKYKTYRLRDAAQAMEDLESRKTTGKLLMKI</sequence>
<accession>A0A0D2KFK2</accession>
<dbReference type="GeneID" id="27708149"/>
<dbReference type="Pfam" id="PF00107">
    <property type="entry name" value="ADH_zinc_N"/>
    <property type="match status" value="1"/>
</dbReference>
<dbReference type="OrthoDB" id="48317at2759"/>
<dbReference type="InterPro" id="IPR020843">
    <property type="entry name" value="ER"/>
</dbReference>
<dbReference type="PANTHER" id="PTHR48106:SF13">
    <property type="entry name" value="QUINONE OXIDOREDUCTASE-RELATED"/>
    <property type="match status" value="1"/>
</dbReference>
<feature type="domain" description="Enoyl reductase (ER)" evidence="3">
    <location>
        <begin position="22"/>
        <end position="339"/>
    </location>
</feature>